<protein>
    <recommendedName>
        <fullName evidence="3">DUF2125 domain-containing protein</fullName>
    </recommendedName>
</protein>
<dbReference type="Proteomes" id="UP000565745">
    <property type="component" value="Unassembled WGS sequence"/>
</dbReference>
<reference evidence="1 2" key="1">
    <citation type="submission" date="2020-08" db="EMBL/GenBank/DDBJ databases">
        <title>Genomic Encyclopedia of Type Strains, Phase IV (KMG-IV): sequencing the most valuable type-strain genomes for metagenomic binning, comparative biology and taxonomic classification.</title>
        <authorList>
            <person name="Goeker M."/>
        </authorList>
    </citation>
    <scope>NUCLEOTIDE SEQUENCE [LARGE SCALE GENOMIC DNA]</scope>
    <source>
        <strain evidence="1 2">DSM 101015</strain>
    </source>
</reference>
<dbReference type="AlphaFoldDB" id="A0A7W6M6R0"/>
<evidence type="ECO:0000313" key="1">
    <source>
        <dbReference type="EMBL" id="MBB4173411.1"/>
    </source>
</evidence>
<dbReference type="InterPro" id="IPR018666">
    <property type="entry name" value="DUF2125"/>
</dbReference>
<evidence type="ECO:0008006" key="3">
    <source>
        <dbReference type="Google" id="ProtNLM"/>
    </source>
</evidence>
<sequence>MRRLIWVTGVFALIWTGAWFAAAFLIRESLENTESVAVEAVEVSGFPLALNIRMDSPRFAAPSGQINLDTQELTITSPAWWPLNATLRLPSDMLRVTHTGQRFELLTMNASVGSKIRPTAALELSSVALQSGEWTLNGFEQRLVGGAAIGFALQQVDQRPTQYDWVGNLDALSLGPTLRALINVPADWPSALSAMAAQGTIRFEEPLSRHHLDGPPPKPRALVIEKAQAVWGSSEVELEGKIEIDARGVPEGDLSLFVKNWRALYLMIPVPLPVQAEIMLNALANIGGNPETMDLTLSFRDGVAFLGPIALGPVPPLVMR</sequence>
<accession>A0A7W6M6R0</accession>
<gene>
    <name evidence="1" type="ORF">GGR93_001172</name>
</gene>
<organism evidence="1 2">
    <name type="scientific">Sulfitobacter noctilucicola</name>
    <dbReference type="NCBI Taxonomy" id="1342301"/>
    <lineage>
        <taxon>Bacteria</taxon>
        <taxon>Pseudomonadati</taxon>
        <taxon>Pseudomonadota</taxon>
        <taxon>Alphaproteobacteria</taxon>
        <taxon>Rhodobacterales</taxon>
        <taxon>Roseobacteraceae</taxon>
        <taxon>Sulfitobacter</taxon>
    </lineage>
</organism>
<dbReference type="Pfam" id="PF09898">
    <property type="entry name" value="DUF2125"/>
    <property type="match status" value="1"/>
</dbReference>
<comment type="caution">
    <text evidence="1">The sequence shown here is derived from an EMBL/GenBank/DDBJ whole genome shotgun (WGS) entry which is preliminary data.</text>
</comment>
<evidence type="ECO:0000313" key="2">
    <source>
        <dbReference type="Proteomes" id="UP000565745"/>
    </source>
</evidence>
<proteinExistence type="predicted"/>
<dbReference type="OrthoDB" id="7625707at2"/>
<dbReference type="RefSeq" id="WP_025054552.1">
    <property type="nucleotide sequence ID" value="NZ_JACIFU010000001.1"/>
</dbReference>
<name>A0A7W6M6R0_9RHOB</name>
<keyword evidence="2" id="KW-1185">Reference proteome</keyword>
<dbReference type="EMBL" id="JACIFU010000001">
    <property type="protein sequence ID" value="MBB4173411.1"/>
    <property type="molecule type" value="Genomic_DNA"/>
</dbReference>